<organism evidence="2 3">
    <name type="scientific">Steinernema hermaphroditum</name>
    <dbReference type="NCBI Taxonomy" id="289476"/>
    <lineage>
        <taxon>Eukaryota</taxon>
        <taxon>Metazoa</taxon>
        <taxon>Ecdysozoa</taxon>
        <taxon>Nematoda</taxon>
        <taxon>Chromadorea</taxon>
        <taxon>Rhabditida</taxon>
        <taxon>Tylenchina</taxon>
        <taxon>Panagrolaimomorpha</taxon>
        <taxon>Strongyloidoidea</taxon>
        <taxon>Steinernematidae</taxon>
        <taxon>Steinernema</taxon>
    </lineage>
</organism>
<feature type="transmembrane region" description="Helical" evidence="1">
    <location>
        <begin position="41"/>
        <end position="61"/>
    </location>
</feature>
<keyword evidence="1" id="KW-0812">Transmembrane</keyword>
<keyword evidence="1" id="KW-1133">Transmembrane helix</keyword>
<dbReference type="AlphaFoldDB" id="A0AA39HY43"/>
<name>A0AA39HY43_9BILA</name>
<feature type="transmembrane region" description="Helical" evidence="1">
    <location>
        <begin position="180"/>
        <end position="203"/>
    </location>
</feature>
<evidence type="ECO:0000313" key="2">
    <source>
        <dbReference type="EMBL" id="KAK0414217.1"/>
    </source>
</evidence>
<protein>
    <recommendedName>
        <fullName evidence="4">G-protein coupled receptors family 1 profile domain-containing protein</fullName>
    </recommendedName>
</protein>
<dbReference type="Gene3D" id="1.20.1070.10">
    <property type="entry name" value="Rhodopsin 7-helix transmembrane proteins"/>
    <property type="match status" value="1"/>
</dbReference>
<feature type="transmembrane region" description="Helical" evidence="1">
    <location>
        <begin position="6"/>
        <end position="29"/>
    </location>
</feature>
<keyword evidence="3" id="KW-1185">Reference proteome</keyword>
<dbReference type="InterPro" id="IPR019426">
    <property type="entry name" value="7TM_GPCR_serpentine_rcpt_Srv"/>
</dbReference>
<feature type="transmembrane region" description="Helical" evidence="1">
    <location>
        <begin position="223"/>
        <end position="242"/>
    </location>
</feature>
<evidence type="ECO:0008006" key="4">
    <source>
        <dbReference type="Google" id="ProtNLM"/>
    </source>
</evidence>
<dbReference type="Pfam" id="PF10323">
    <property type="entry name" value="7TM_GPCR_Srv"/>
    <property type="match status" value="1"/>
</dbReference>
<evidence type="ECO:0000313" key="3">
    <source>
        <dbReference type="Proteomes" id="UP001175271"/>
    </source>
</evidence>
<evidence type="ECO:0000256" key="1">
    <source>
        <dbReference type="SAM" id="Phobius"/>
    </source>
</evidence>
<accession>A0AA39HY43</accession>
<gene>
    <name evidence="2" type="ORF">QR680_007210</name>
</gene>
<sequence>MDPKVILISIFLPFSLISTIVYVYVLAVILRNRELREKAFFMLNVAMGVADIGTIWSIYIFHRLRDFPFSNPFYLMFGDYGILAFMCTNGFGFFFNTQKYMLLIIGFNRFTAVIFPSVHTQAWTKKVCLYSILCIMAFNAAHAAATQIIGPSSFWYKSPELLTCKTKNEALYAVNLRYNAITPILVASLLLTIYGTVIISLCINRSKIEASNVSKLRAYKVEVKLTICVILHSLVLINSGIADAFNYVFGINIEFNKEVNDVMQDILCGCNPYLLLLFSTQLRKHVFYHRTCLVQNSGAGQSPMFTAVARMQPTVS</sequence>
<proteinExistence type="predicted"/>
<dbReference type="PANTHER" id="PTHR31552:SF8">
    <property type="entry name" value="SERPENTINE RECEPTOR CLASS GAMMA"/>
    <property type="match status" value="1"/>
</dbReference>
<dbReference type="SUPFAM" id="SSF81321">
    <property type="entry name" value="Family A G protein-coupled receptor-like"/>
    <property type="match status" value="1"/>
</dbReference>
<reference evidence="2" key="1">
    <citation type="submission" date="2023-06" db="EMBL/GenBank/DDBJ databases">
        <title>Genomic analysis of the entomopathogenic nematode Steinernema hermaphroditum.</title>
        <authorList>
            <person name="Schwarz E.M."/>
            <person name="Heppert J.K."/>
            <person name="Baniya A."/>
            <person name="Schwartz H.T."/>
            <person name="Tan C.-H."/>
            <person name="Antoshechkin I."/>
            <person name="Sternberg P.W."/>
            <person name="Goodrich-Blair H."/>
            <person name="Dillman A.R."/>
        </authorList>
    </citation>
    <scope>NUCLEOTIDE SEQUENCE</scope>
    <source>
        <strain evidence="2">PS9179</strain>
        <tissue evidence="2">Whole animal</tissue>
    </source>
</reference>
<dbReference type="EMBL" id="JAUCMV010000003">
    <property type="protein sequence ID" value="KAK0414217.1"/>
    <property type="molecule type" value="Genomic_DNA"/>
</dbReference>
<dbReference type="PANTHER" id="PTHR31552">
    <property type="entry name" value="SERPENTINE RECEPTOR CLASS GAMMA"/>
    <property type="match status" value="1"/>
</dbReference>
<feature type="transmembrane region" description="Helical" evidence="1">
    <location>
        <begin position="127"/>
        <end position="149"/>
    </location>
</feature>
<dbReference type="Proteomes" id="UP001175271">
    <property type="component" value="Unassembled WGS sequence"/>
</dbReference>
<comment type="caution">
    <text evidence="2">The sequence shown here is derived from an EMBL/GenBank/DDBJ whole genome shotgun (WGS) entry which is preliminary data.</text>
</comment>
<keyword evidence="1" id="KW-0472">Membrane</keyword>
<feature type="transmembrane region" description="Helical" evidence="1">
    <location>
        <begin position="73"/>
        <end position="95"/>
    </location>
</feature>